<reference evidence="6" key="4">
    <citation type="submission" date="2019-03" db="UniProtKB">
        <authorList>
            <consortium name="EnsemblPlants"/>
        </authorList>
    </citation>
    <scope>IDENTIFICATION</scope>
</reference>
<dbReference type="InterPro" id="IPR013320">
    <property type="entry name" value="ConA-like_dom_sf"/>
</dbReference>
<dbReference type="GO" id="GO:0005975">
    <property type="term" value="P:carbohydrate metabolic process"/>
    <property type="evidence" value="ECO:0007669"/>
    <property type="project" value="InterPro"/>
</dbReference>
<keyword evidence="4" id="KW-0732">Signal</keyword>
<dbReference type="Gramene" id="AET7Gv20262600.1">
    <property type="protein sequence ID" value="AET7Gv20262600.1"/>
    <property type="gene ID" value="AET7Gv20262600"/>
</dbReference>
<dbReference type="PANTHER" id="PTHR31062">
    <property type="entry name" value="XYLOGLUCAN ENDOTRANSGLUCOSYLASE/HYDROLASE PROTEIN 8-RELATED"/>
    <property type="match status" value="1"/>
</dbReference>
<keyword evidence="7" id="KW-1185">Reference proteome</keyword>
<reference evidence="6" key="5">
    <citation type="journal article" date="2021" name="G3 (Bethesda)">
        <title>Aegilops tauschii genome assembly Aet v5.0 features greater sequence contiguity and improved annotation.</title>
        <authorList>
            <person name="Wang L."/>
            <person name="Zhu T."/>
            <person name="Rodriguez J.C."/>
            <person name="Deal K.R."/>
            <person name="Dubcovsky J."/>
            <person name="McGuire P.E."/>
            <person name="Lux T."/>
            <person name="Spannagl M."/>
            <person name="Mayer K.F.X."/>
            <person name="Baldrich P."/>
            <person name="Meyers B.C."/>
            <person name="Huo N."/>
            <person name="Gu Y.Q."/>
            <person name="Zhou H."/>
            <person name="Devos K.M."/>
            <person name="Bennetzen J.L."/>
            <person name="Unver T."/>
            <person name="Budak H."/>
            <person name="Gulick P.J."/>
            <person name="Galiba G."/>
            <person name="Kalapos B."/>
            <person name="Nelson D.R."/>
            <person name="Li P."/>
            <person name="You F.M."/>
            <person name="Luo M.C."/>
            <person name="Dvorak J."/>
        </authorList>
    </citation>
    <scope>NUCLEOTIDE SEQUENCE [LARGE SCALE GENOMIC DNA]</scope>
    <source>
        <strain evidence="6">cv. AL8/78</strain>
    </source>
</reference>
<dbReference type="InterPro" id="IPR044791">
    <property type="entry name" value="Beta-glucanase/XTH"/>
</dbReference>
<feature type="region of interest" description="Disordered" evidence="3">
    <location>
        <begin position="136"/>
        <end position="225"/>
    </location>
</feature>
<accession>A0A453QP87</accession>
<protein>
    <recommendedName>
        <fullName evidence="5">GH16 domain-containing protein</fullName>
    </recommendedName>
</protein>
<dbReference type="GO" id="GO:0004553">
    <property type="term" value="F:hydrolase activity, hydrolyzing O-glycosyl compounds"/>
    <property type="evidence" value="ECO:0007669"/>
    <property type="project" value="InterPro"/>
</dbReference>
<feature type="chain" id="PRO_5019212613" description="GH16 domain-containing protein" evidence="4">
    <location>
        <begin position="22"/>
        <end position="225"/>
    </location>
</feature>
<evidence type="ECO:0000313" key="7">
    <source>
        <dbReference type="Proteomes" id="UP000015105"/>
    </source>
</evidence>
<dbReference type="AlphaFoldDB" id="A0A453QP87"/>
<reference evidence="6" key="3">
    <citation type="journal article" date="2017" name="Nature">
        <title>Genome sequence of the progenitor of the wheat D genome Aegilops tauschii.</title>
        <authorList>
            <person name="Luo M.C."/>
            <person name="Gu Y.Q."/>
            <person name="Puiu D."/>
            <person name="Wang H."/>
            <person name="Twardziok S.O."/>
            <person name="Deal K.R."/>
            <person name="Huo N."/>
            <person name="Zhu T."/>
            <person name="Wang L."/>
            <person name="Wang Y."/>
            <person name="McGuire P.E."/>
            <person name="Liu S."/>
            <person name="Long H."/>
            <person name="Ramasamy R.K."/>
            <person name="Rodriguez J.C."/>
            <person name="Van S.L."/>
            <person name="Yuan L."/>
            <person name="Wang Z."/>
            <person name="Xia Z."/>
            <person name="Xiao L."/>
            <person name="Anderson O.D."/>
            <person name="Ouyang S."/>
            <person name="Liang Y."/>
            <person name="Zimin A.V."/>
            <person name="Pertea G."/>
            <person name="Qi P."/>
            <person name="Bennetzen J.L."/>
            <person name="Dai X."/>
            <person name="Dawson M.W."/>
            <person name="Muller H.G."/>
            <person name="Kugler K."/>
            <person name="Rivarola-Duarte L."/>
            <person name="Spannagl M."/>
            <person name="Mayer K.F.X."/>
            <person name="Lu F.H."/>
            <person name="Bevan M.W."/>
            <person name="Leroy P."/>
            <person name="Li P."/>
            <person name="You F.M."/>
            <person name="Sun Q."/>
            <person name="Liu Z."/>
            <person name="Lyons E."/>
            <person name="Wicker T."/>
            <person name="Salzberg S.L."/>
            <person name="Devos K.M."/>
            <person name="Dvorak J."/>
        </authorList>
    </citation>
    <scope>NUCLEOTIDE SEQUENCE [LARGE SCALE GENOMIC DNA]</scope>
    <source>
        <strain evidence="6">cv. AL8/78</strain>
    </source>
</reference>
<reference evidence="7" key="2">
    <citation type="journal article" date="2017" name="Nat. Plants">
        <title>The Aegilops tauschii genome reveals multiple impacts of transposons.</title>
        <authorList>
            <person name="Zhao G."/>
            <person name="Zou C."/>
            <person name="Li K."/>
            <person name="Wang K."/>
            <person name="Li T."/>
            <person name="Gao L."/>
            <person name="Zhang X."/>
            <person name="Wang H."/>
            <person name="Yang Z."/>
            <person name="Liu X."/>
            <person name="Jiang W."/>
            <person name="Mao L."/>
            <person name="Kong X."/>
            <person name="Jiao Y."/>
            <person name="Jia J."/>
        </authorList>
    </citation>
    <scope>NUCLEOTIDE SEQUENCE [LARGE SCALE GENOMIC DNA]</scope>
    <source>
        <strain evidence="7">cv. AL8/78</strain>
    </source>
</reference>
<proteinExistence type="predicted"/>
<evidence type="ECO:0000259" key="5">
    <source>
        <dbReference type="Pfam" id="PF00722"/>
    </source>
</evidence>
<sequence>MAGRAAMSAAVALALALLAAADSWLYEEFATEGNVRAGYDARGQQVASLLLDRQSGAAFRSRRSYLYGQFSVQIKLVPGNSAGTVASFYVRIPFPSEHIIIIYSRDFRFLTPLLCSCRRATGRGTTRSTWSSWATARASRWRSTPTCGPTATARRSSSSTSGSTRPPTTTPTPSSGTTETSSSRWTTSSCAASPATPTCPTRAGSPWRCTPRSGTAATGRRSRAR</sequence>
<evidence type="ECO:0000256" key="4">
    <source>
        <dbReference type="SAM" id="SignalP"/>
    </source>
</evidence>
<evidence type="ECO:0000256" key="1">
    <source>
        <dbReference type="ARBA" id="ARBA00022801"/>
    </source>
</evidence>
<dbReference type="EnsemblPlants" id="AET7Gv20262600.1">
    <property type="protein sequence ID" value="AET7Gv20262600.1"/>
    <property type="gene ID" value="AET7Gv20262600"/>
</dbReference>
<name>A0A453QP87_AEGTS</name>
<dbReference type="Pfam" id="PF00722">
    <property type="entry name" value="Glyco_hydro_16"/>
    <property type="match status" value="1"/>
</dbReference>
<evidence type="ECO:0000256" key="2">
    <source>
        <dbReference type="ARBA" id="ARBA00023295"/>
    </source>
</evidence>
<reference evidence="7" key="1">
    <citation type="journal article" date="2014" name="Science">
        <title>Ancient hybridizations among the ancestral genomes of bread wheat.</title>
        <authorList>
            <consortium name="International Wheat Genome Sequencing Consortium,"/>
            <person name="Marcussen T."/>
            <person name="Sandve S.R."/>
            <person name="Heier L."/>
            <person name="Spannagl M."/>
            <person name="Pfeifer M."/>
            <person name="Jakobsen K.S."/>
            <person name="Wulff B.B."/>
            <person name="Steuernagel B."/>
            <person name="Mayer K.F."/>
            <person name="Olsen O.A."/>
        </authorList>
    </citation>
    <scope>NUCLEOTIDE SEQUENCE [LARGE SCALE GENOMIC DNA]</scope>
    <source>
        <strain evidence="7">cv. AL8/78</strain>
    </source>
</reference>
<feature type="domain" description="GH16" evidence="5">
    <location>
        <begin position="42"/>
        <end position="90"/>
    </location>
</feature>
<keyword evidence="1" id="KW-0378">Hydrolase</keyword>
<feature type="signal peptide" evidence="4">
    <location>
        <begin position="1"/>
        <end position="21"/>
    </location>
</feature>
<dbReference type="SUPFAM" id="SSF49899">
    <property type="entry name" value="Concanavalin A-like lectins/glucanases"/>
    <property type="match status" value="1"/>
</dbReference>
<organism evidence="6 7">
    <name type="scientific">Aegilops tauschii subsp. strangulata</name>
    <name type="common">Goatgrass</name>
    <dbReference type="NCBI Taxonomy" id="200361"/>
    <lineage>
        <taxon>Eukaryota</taxon>
        <taxon>Viridiplantae</taxon>
        <taxon>Streptophyta</taxon>
        <taxon>Embryophyta</taxon>
        <taxon>Tracheophyta</taxon>
        <taxon>Spermatophyta</taxon>
        <taxon>Magnoliopsida</taxon>
        <taxon>Liliopsida</taxon>
        <taxon>Poales</taxon>
        <taxon>Poaceae</taxon>
        <taxon>BOP clade</taxon>
        <taxon>Pooideae</taxon>
        <taxon>Triticodae</taxon>
        <taxon>Triticeae</taxon>
        <taxon>Triticinae</taxon>
        <taxon>Aegilops</taxon>
    </lineage>
</organism>
<dbReference type="Gene3D" id="2.60.120.200">
    <property type="match status" value="1"/>
</dbReference>
<evidence type="ECO:0000256" key="3">
    <source>
        <dbReference type="SAM" id="MobiDB-lite"/>
    </source>
</evidence>
<dbReference type="InterPro" id="IPR000757">
    <property type="entry name" value="Beta-glucanase-like"/>
</dbReference>
<feature type="compositionally biased region" description="Low complexity" evidence="3">
    <location>
        <begin position="136"/>
        <end position="193"/>
    </location>
</feature>
<dbReference type="Proteomes" id="UP000015105">
    <property type="component" value="Chromosome 7D"/>
</dbReference>
<keyword evidence="2" id="KW-0326">Glycosidase</keyword>
<evidence type="ECO:0000313" key="6">
    <source>
        <dbReference type="EnsemblPlants" id="AET7Gv20262600.1"/>
    </source>
</evidence>